<dbReference type="EMBL" id="VSWC01000092">
    <property type="protein sequence ID" value="KAA1090988.1"/>
    <property type="molecule type" value="Genomic_DNA"/>
</dbReference>
<name>A0A5B0NT14_PUCGR</name>
<organism evidence="2 4">
    <name type="scientific">Puccinia graminis f. sp. tritici</name>
    <dbReference type="NCBI Taxonomy" id="56615"/>
    <lineage>
        <taxon>Eukaryota</taxon>
        <taxon>Fungi</taxon>
        <taxon>Dikarya</taxon>
        <taxon>Basidiomycota</taxon>
        <taxon>Pucciniomycotina</taxon>
        <taxon>Pucciniomycetes</taxon>
        <taxon>Pucciniales</taxon>
        <taxon>Pucciniaceae</taxon>
        <taxon>Puccinia</taxon>
    </lineage>
</organism>
<evidence type="ECO:0000313" key="3">
    <source>
        <dbReference type="EMBL" id="KAA1125564.1"/>
    </source>
</evidence>
<feature type="chain" id="PRO_5036137556" evidence="1">
    <location>
        <begin position="19"/>
        <end position="201"/>
    </location>
</feature>
<protein>
    <submittedName>
        <fullName evidence="2">Uncharacterized protein</fullName>
    </submittedName>
</protein>
<gene>
    <name evidence="2" type="ORF">PGT21_019961</name>
    <name evidence="3" type="ORF">PGTUg99_019936</name>
</gene>
<sequence length="201" mass="22678">MTTMIMLQDLLILNVVFVALDCHWKLFTFVQSMRSPGLPRNNDAKDVFLTEDTKEEIFNASPQRAKAETENTHRQCFRSFSFAQILQAPEWLPLVWVIISAVHFHEIPQAETDLHVTTTHEPLVVNADRLQTSLARPSGPAIRQDLWRQYASLNRRVGSSYTPGRLGRQRGGLLACSPDHHNGVAPAGANFADQPSCRPHR</sequence>
<dbReference type="EMBL" id="VDEP01000177">
    <property type="protein sequence ID" value="KAA1125564.1"/>
    <property type="molecule type" value="Genomic_DNA"/>
</dbReference>
<keyword evidence="1" id="KW-0732">Signal</keyword>
<evidence type="ECO:0000313" key="4">
    <source>
        <dbReference type="Proteomes" id="UP000324748"/>
    </source>
</evidence>
<evidence type="ECO:0000313" key="5">
    <source>
        <dbReference type="Proteomes" id="UP000325313"/>
    </source>
</evidence>
<evidence type="ECO:0000256" key="1">
    <source>
        <dbReference type="SAM" id="SignalP"/>
    </source>
</evidence>
<evidence type="ECO:0000313" key="2">
    <source>
        <dbReference type="EMBL" id="KAA1090988.1"/>
    </source>
</evidence>
<reference evidence="4 5" key="1">
    <citation type="submission" date="2019-05" db="EMBL/GenBank/DDBJ databases">
        <title>Emergence of the Ug99 lineage of the wheat stem rust pathogen through somatic hybridization.</title>
        <authorList>
            <person name="Li F."/>
            <person name="Upadhyaya N.M."/>
            <person name="Sperschneider J."/>
            <person name="Matny O."/>
            <person name="Nguyen-Phuc H."/>
            <person name="Mago R."/>
            <person name="Raley C."/>
            <person name="Miller M.E."/>
            <person name="Silverstein K.A.T."/>
            <person name="Henningsen E."/>
            <person name="Hirsch C.D."/>
            <person name="Visser B."/>
            <person name="Pretorius Z.A."/>
            <person name="Steffenson B.J."/>
            <person name="Schwessinger B."/>
            <person name="Dodds P.N."/>
            <person name="Figueroa M."/>
        </authorList>
    </citation>
    <scope>NUCLEOTIDE SEQUENCE [LARGE SCALE GENOMIC DNA]</scope>
    <source>
        <strain evidence="2">21-0</strain>
        <strain evidence="3 5">Ug99</strain>
    </source>
</reference>
<feature type="signal peptide" evidence="1">
    <location>
        <begin position="1"/>
        <end position="18"/>
    </location>
</feature>
<dbReference type="Proteomes" id="UP000325313">
    <property type="component" value="Unassembled WGS sequence"/>
</dbReference>
<dbReference type="Proteomes" id="UP000324748">
    <property type="component" value="Unassembled WGS sequence"/>
</dbReference>
<proteinExistence type="predicted"/>
<dbReference type="AlphaFoldDB" id="A0A5B0NT14"/>
<accession>A0A5B0NT14</accession>
<keyword evidence="4" id="KW-1185">Reference proteome</keyword>
<comment type="caution">
    <text evidence="2">The sequence shown here is derived from an EMBL/GenBank/DDBJ whole genome shotgun (WGS) entry which is preliminary data.</text>
</comment>